<keyword evidence="2" id="KW-1185">Reference proteome</keyword>
<dbReference type="GeneID" id="303001287"/>
<gene>
    <name evidence="1" type="ORF">SAMN06295984_1226</name>
</gene>
<dbReference type="Pfam" id="PF13759">
    <property type="entry name" value="2OG-FeII_Oxy_5"/>
    <property type="match status" value="1"/>
</dbReference>
<proteinExistence type="predicted"/>
<dbReference type="RefSeq" id="WP_165760563.1">
    <property type="nucleotide sequence ID" value="NZ_FXWL01000001.1"/>
</dbReference>
<protein>
    <submittedName>
        <fullName evidence="1">Putative 2OG-Fe(II) oxygenase</fullName>
    </submittedName>
</protein>
<dbReference type="Proteomes" id="UP000194469">
    <property type="component" value="Unassembled WGS sequence"/>
</dbReference>
<reference evidence="2" key="1">
    <citation type="submission" date="2017-04" db="EMBL/GenBank/DDBJ databases">
        <authorList>
            <person name="Varghese N."/>
            <person name="Submissions S."/>
        </authorList>
    </citation>
    <scope>NUCLEOTIDE SEQUENCE [LARGE SCALE GENOMIC DNA]</scope>
    <source>
        <strain evidence="2">UI2</strain>
    </source>
</reference>
<dbReference type="AlphaFoldDB" id="A0A1Y6ESS0"/>
<sequence length="504" mass="54364">MTPDAAKSLLRSLSLDDTRGLFNAGLDLLDADLPELLIDTAAAAATRHPRDVRILQLLGLTSRAIGQSSVALDAFARAAALAPADPLLAHSHARAALEAGHAATALFEKAVRLAPADGSVHQGRAAAQLAEGNAGRAIADLEALVGQNPLWIDGHRTLARLRGQEGEDPAAALDRALARLPRQADLHREKINIRLEARDLEGADIALRTALESIGAPVWLKETAAHIASELGDLAKADELFTELGAPQSVELAAQRARHLVRANRPDAAESLIDHWAVRDPGRLLWPYRSLAWRMLDDPRWRWLDDQPSLVQSVDIAEAAGDIGQLANYLRDLHKSRAAPLDQSVRGGTQTDGNLLLRDAPAIARLREAIMAAVEAYIGQLPPADANHPALPKAREPIRIAGSWSVRLVDEGFHADHVHPQGWISSAFYVAVADTTAEGQASREGWLSLGEARDLVPGLAPLQMVQPKPGRLVLFPSTMWHGTRPFPAGERMTVAFDIMRPRQG</sequence>
<accession>A0A1Y6ESS0</accession>
<name>A0A1Y6ESS0_9SPHN</name>
<dbReference type="EMBL" id="FXWL01000001">
    <property type="protein sequence ID" value="SMQ65289.1"/>
    <property type="molecule type" value="Genomic_DNA"/>
</dbReference>
<evidence type="ECO:0000313" key="1">
    <source>
        <dbReference type="EMBL" id="SMQ65289.1"/>
    </source>
</evidence>
<dbReference type="SUPFAM" id="SSF48452">
    <property type="entry name" value="TPR-like"/>
    <property type="match status" value="1"/>
</dbReference>
<dbReference type="Gene3D" id="2.60.120.620">
    <property type="entry name" value="q2cbj1_9rhob like domain"/>
    <property type="match status" value="1"/>
</dbReference>
<organism evidence="1 2">
    <name type="scientific">Sphingopyxis terrae subsp. ummariensis</name>
    <dbReference type="NCBI Taxonomy" id="429001"/>
    <lineage>
        <taxon>Bacteria</taxon>
        <taxon>Pseudomonadati</taxon>
        <taxon>Pseudomonadota</taxon>
        <taxon>Alphaproteobacteria</taxon>
        <taxon>Sphingomonadales</taxon>
        <taxon>Sphingomonadaceae</taxon>
        <taxon>Sphingopyxis</taxon>
    </lineage>
</organism>
<evidence type="ECO:0000313" key="2">
    <source>
        <dbReference type="Proteomes" id="UP000194469"/>
    </source>
</evidence>
<dbReference type="InterPro" id="IPR011990">
    <property type="entry name" value="TPR-like_helical_dom_sf"/>
</dbReference>
<dbReference type="Gene3D" id="1.25.40.10">
    <property type="entry name" value="Tetratricopeptide repeat domain"/>
    <property type="match status" value="2"/>
</dbReference>
<dbReference type="InterPro" id="IPR012668">
    <property type="entry name" value="CHP02466"/>
</dbReference>